<protein>
    <submittedName>
        <fullName evidence="1">Uncharacterized protein</fullName>
    </submittedName>
</protein>
<dbReference type="Proteomes" id="UP000654075">
    <property type="component" value="Unassembled WGS sequence"/>
</dbReference>
<gene>
    <name evidence="1" type="ORF">PGLA1383_LOCUS49115</name>
</gene>
<proteinExistence type="predicted"/>
<comment type="caution">
    <text evidence="1">The sequence shown here is derived from an EMBL/GenBank/DDBJ whole genome shotgun (WGS) entry which is preliminary data.</text>
</comment>
<evidence type="ECO:0000313" key="2">
    <source>
        <dbReference type="Proteomes" id="UP000654075"/>
    </source>
</evidence>
<dbReference type="EMBL" id="CAJNNV010030668">
    <property type="protein sequence ID" value="CAE8633203.1"/>
    <property type="molecule type" value="Genomic_DNA"/>
</dbReference>
<reference evidence="1" key="1">
    <citation type="submission" date="2021-02" db="EMBL/GenBank/DDBJ databases">
        <authorList>
            <person name="Dougan E. K."/>
            <person name="Rhodes N."/>
            <person name="Thang M."/>
            <person name="Chan C."/>
        </authorList>
    </citation>
    <scope>NUCLEOTIDE SEQUENCE</scope>
</reference>
<evidence type="ECO:0000313" key="1">
    <source>
        <dbReference type="EMBL" id="CAE8633203.1"/>
    </source>
</evidence>
<name>A0A813H6B0_POLGL</name>
<sequence>QGQGQDLRALLKTQQVEDLEEQGANIRSQDFREKAKMHGVLGSPTASVSLIPLEHSGVHAPSQKIGQQRSYMSSAVGKLCGAGSL</sequence>
<organism evidence="1 2">
    <name type="scientific">Polarella glacialis</name>
    <name type="common">Dinoflagellate</name>
    <dbReference type="NCBI Taxonomy" id="89957"/>
    <lineage>
        <taxon>Eukaryota</taxon>
        <taxon>Sar</taxon>
        <taxon>Alveolata</taxon>
        <taxon>Dinophyceae</taxon>
        <taxon>Suessiales</taxon>
        <taxon>Suessiaceae</taxon>
        <taxon>Polarella</taxon>
    </lineage>
</organism>
<accession>A0A813H6B0</accession>
<feature type="non-terminal residue" evidence="1">
    <location>
        <position position="1"/>
    </location>
</feature>
<keyword evidence="2" id="KW-1185">Reference proteome</keyword>
<dbReference type="AlphaFoldDB" id="A0A813H6B0"/>